<feature type="binding site" evidence="4">
    <location>
        <position position="133"/>
    </location>
    <ligand>
        <name>(6R)-10-formyltetrahydrofolate</name>
        <dbReference type="ChEBI" id="CHEBI:195366"/>
    </ligand>
</feature>
<accession>A0A4Z0PV41</accession>
<dbReference type="InterPro" id="IPR002376">
    <property type="entry name" value="Formyl_transf_N"/>
</dbReference>
<evidence type="ECO:0000256" key="1">
    <source>
        <dbReference type="ARBA" id="ARBA00005054"/>
    </source>
</evidence>
<feature type="active site" description="Proton donor" evidence="4">
    <location>
        <position position="135"/>
    </location>
</feature>
<keyword evidence="2 4" id="KW-0808">Transferase</keyword>
<dbReference type="GO" id="GO:0004644">
    <property type="term" value="F:phosphoribosylglycinamide formyltransferase activity"/>
    <property type="evidence" value="ECO:0007669"/>
    <property type="project" value="UniProtKB-UniRule"/>
</dbReference>
<dbReference type="OrthoDB" id="9806170at2"/>
<feature type="site" description="Raises pKa of active site His" evidence="4">
    <location>
        <position position="171"/>
    </location>
</feature>
<evidence type="ECO:0000256" key="4">
    <source>
        <dbReference type="HAMAP-Rule" id="MF_01930"/>
    </source>
</evidence>
<dbReference type="EMBL" id="SRLC01000002">
    <property type="protein sequence ID" value="TGE21650.1"/>
    <property type="molecule type" value="Genomic_DNA"/>
</dbReference>
<dbReference type="Pfam" id="PF00551">
    <property type="entry name" value="Formyl_trans_N"/>
    <property type="match status" value="1"/>
</dbReference>
<evidence type="ECO:0000259" key="6">
    <source>
        <dbReference type="Pfam" id="PF00551"/>
    </source>
</evidence>
<keyword evidence="8" id="KW-1185">Reference proteome</keyword>
<feature type="region of interest" description="Disordered" evidence="5">
    <location>
        <begin position="1"/>
        <end position="24"/>
    </location>
</feature>
<evidence type="ECO:0000256" key="3">
    <source>
        <dbReference type="ARBA" id="ARBA00022755"/>
    </source>
</evidence>
<feature type="domain" description="Formyl transferase N-terminal" evidence="6">
    <location>
        <begin position="28"/>
        <end position="207"/>
    </location>
</feature>
<comment type="function">
    <text evidence="4">Catalyzes the transfer of a formyl group from 10-formyltetrahydrofolate to 5-phospho-ribosyl-glycinamide (GAR), producing 5-phospho-ribosyl-N-formylglycinamide (FGAR) and tetrahydrofolate.</text>
</comment>
<dbReference type="InterPro" id="IPR004607">
    <property type="entry name" value="GART"/>
</dbReference>
<comment type="similarity">
    <text evidence="4">Belongs to the GART family.</text>
</comment>
<dbReference type="EC" id="2.1.2.2" evidence="4"/>
<dbReference type="InterPro" id="IPR036477">
    <property type="entry name" value="Formyl_transf_N_sf"/>
</dbReference>
<dbReference type="AlphaFoldDB" id="A0A4Z0PV41"/>
<dbReference type="HAMAP" id="MF_01930">
    <property type="entry name" value="PurN"/>
    <property type="match status" value="1"/>
</dbReference>
<dbReference type="NCBIfam" id="TIGR00639">
    <property type="entry name" value="PurN"/>
    <property type="match status" value="1"/>
</dbReference>
<dbReference type="Gene3D" id="3.40.50.170">
    <property type="entry name" value="Formyl transferase, N-terminal domain"/>
    <property type="match status" value="1"/>
</dbReference>
<dbReference type="PANTHER" id="PTHR43369:SF2">
    <property type="entry name" value="PHOSPHORIBOSYLGLYCINAMIDE FORMYLTRANSFERASE"/>
    <property type="match status" value="1"/>
</dbReference>
<feature type="binding site" evidence="4">
    <location>
        <position position="91"/>
    </location>
    <ligand>
        <name>(6R)-10-formyltetrahydrofolate</name>
        <dbReference type="ChEBI" id="CHEBI:195366"/>
    </ligand>
</feature>
<dbReference type="Proteomes" id="UP000297549">
    <property type="component" value="Unassembled WGS sequence"/>
</dbReference>
<evidence type="ECO:0000313" key="7">
    <source>
        <dbReference type="EMBL" id="TGE21650.1"/>
    </source>
</evidence>
<evidence type="ECO:0000313" key="8">
    <source>
        <dbReference type="Proteomes" id="UP000297549"/>
    </source>
</evidence>
<gene>
    <name evidence="4 7" type="primary">purN</name>
    <name evidence="7" type="ORF">E5K00_15355</name>
</gene>
<feature type="binding site" evidence="4">
    <location>
        <begin position="37"/>
        <end position="39"/>
    </location>
    <ligand>
        <name>N(1)-(5-phospho-beta-D-ribosyl)glycinamide</name>
        <dbReference type="ChEBI" id="CHEBI:143788"/>
    </ligand>
</feature>
<protein>
    <recommendedName>
        <fullName evidence="4">Phosphoribosylglycinamide formyltransferase</fullName>
        <ecNumber evidence="4">2.1.2.2</ecNumber>
    </recommendedName>
    <alternativeName>
        <fullName evidence="4">5'-phosphoribosylglycinamide transformylase</fullName>
    </alternativeName>
    <alternativeName>
        <fullName evidence="4">GAR transformylase</fullName>
        <shortName evidence="4">GART</shortName>
    </alternativeName>
</protein>
<sequence>MSTSVPTSASGRNPPLQATGKHSPRPARLAILLSGRGSNMVALVQAVQHGGLAGLAEVAVVFSNKPDAPGLATAAALGCPTASLGSQGRKRAEFDAEVVEILRGYQPDYVVLAGYMRILSPTFIRAFAGRIVNIHPADTHQHQGLHAYEWAFDNRLPETKITVHLVDEGLDTGPILAQHPVDLRGAETLAEVERRGLAVEHFLYADTLARLIRGELPTPAAAPVATAPNPTSEPLVPSASGSACPSQAPPGREAIR</sequence>
<evidence type="ECO:0000256" key="5">
    <source>
        <dbReference type="SAM" id="MobiDB-lite"/>
    </source>
</evidence>
<comment type="pathway">
    <text evidence="1 4">Purine metabolism; IMP biosynthesis via de novo pathway; N(2)-formyl-N(1)-(5-phospho-D-ribosyl)glycinamide from N(1)-(5-phospho-D-ribosyl)glycinamide (10-formyl THF route): step 1/1.</text>
</comment>
<feature type="compositionally biased region" description="Polar residues" evidence="5">
    <location>
        <begin position="1"/>
        <end position="11"/>
    </location>
</feature>
<feature type="binding site" evidence="4">
    <location>
        <begin position="116"/>
        <end position="119"/>
    </location>
    <ligand>
        <name>(6R)-10-formyltetrahydrofolate</name>
        <dbReference type="ChEBI" id="CHEBI:195366"/>
    </ligand>
</feature>
<dbReference type="GO" id="GO:0005737">
    <property type="term" value="C:cytoplasm"/>
    <property type="evidence" value="ECO:0007669"/>
    <property type="project" value="TreeGrafter"/>
</dbReference>
<reference evidence="7 8" key="1">
    <citation type="submission" date="2019-04" db="EMBL/GenBank/DDBJ databases">
        <authorList>
            <person name="Feng G."/>
            <person name="Zhang J."/>
            <person name="Zhu H."/>
        </authorList>
    </citation>
    <scope>NUCLEOTIDE SEQUENCE [LARGE SCALE GENOMIC DNA]</scope>
    <source>
        <strain evidence="7 8">JCM 31653</strain>
    </source>
</reference>
<dbReference type="SUPFAM" id="SSF53328">
    <property type="entry name" value="Formyltransferase"/>
    <property type="match status" value="1"/>
</dbReference>
<comment type="caution">
    <text evidence="7">The sequence shown here is derived from an EMBL/GenBank/DDBJ whole genome shotgun (WGS) entry which is preliminary data.</text>
</comment>
<comment type="catalytic activity">
    <reaction evidence="4">
        <text>N(1)-(5-phospho-beta-D-ribosyl)glycinamide + (6R)-10-formyltetrahydrofolate = N(2)-formyl-N(1)-(5-phospho-beta-D-ribosyl)glycinamide + (6S)-5,6,7,8-tetrahydrofolate + H(+)</text>
        <dbReference type="Rhea" id="RHEA:15053"/>
        <dbReference type="ChEBI" id="CHEBI:15378"/>
        <dbReference type="ChEBI" id="CHEBI:57453"/>
        <dbReference type="ChEBI" id="CHEBI:143788"/>
        <dbReference type="ChEBI" id="CHEBI:147286"/>
        <dbReference type="ChEBI" id="CHEBI:195366"/>
        <dbReference type="EC" id="2.1.2.2"/>
    </reaction>
</comment>
<evidence type="ECO:0000256" key="2">
    <source>
        <dbReference type="ARBA" id="ARBA00022679"/>
    </source>
</evidence>
<name>A0A4Z0PV41_9BACT</name>
<organism evidence="7 8">
    <name type="scientific">Hymenobacter aquaticus</name>
    <dbReference type="NCBI Taxonomy" id="1867101"/>
    <lineage>
        <taxon>Bacteria</taxon>
        <taxon>Pseudomonadati</taxon>
        <taxon>Bacteroidota</taxon>
        <taxon>Cytophagia</taxon>
        <taxon>Cytophagales</taxon>
        <taxon>Hymenobacteraceae</taxon>
        <taxon>Hymenobacter</taxon>
    </lineage>
</organism>
<dbReference type="CDD" id="cd08645">
    <property type="entry name" value="FMT_core_GART"/>
    <property type="match status" value="1"/>
</dbReference>
<dbReference type="RefSeq" id="WP_135464196.1">
    <property type="nucleotide sequence ID" value="NZ_SRLC01000002.1"/>
</dbReference>
<feature type="region of interest" description="Disordered" evidence="5">
    <location>
        <begin position="222"/>
        <end position="256"/>
    </location>
</feature>
<dbReference type="PANTHER" id="PTHR43369">
    <property type="entry name" value="PHOSPHORIBOSYLGLYCINAMIDE FORMYLTRANSFERASE"/>
    <property type="match status" value="1"/>
</dbReference>
<dbReference type="UniPathway" id="UPA00074">
    <property type="reaction ID" value="UER00126"/>
</dbReference>
<proteinExistence type="inferred from homology"/>
<keyword evidence="3 4" id="KW-0658">Purine biosynthesis</keyword>
<dbReference type="GO" id="GO:0006189">
    <property type="term" value="P:'de novo' IMP biosynthetic process"/>
    <property type="evidence" value="ECO:0007669"/>
    <property type="project" value="UniProtKB-UniRule"/>
</dbReference>